<evidence type="ECO:0000313" key="4">
    <source>
        <dbReference type="EMBL" id="SDE50392.1"/>
    </source>
</evidence>
<accession>A0A1G7DFT4</accession>
<dbReference type="Pfam" id="PF13505">
    <property type="entry name" value="OMP_b-brl"/>
    <property type="match status" value="1"/>
</dbReference>
<dbReference type="InterPro" id="IPR027385">
    <property type="entry name" value="Beta-barrel_OMP"/>
</dbReference>
<organism evidence="4 5">
    <name type="scientific">Paracoccus isoporae</name>
    <dbReference type="NCBI Taxonomy" id="591205"/>
    <lineage>
        <taxon>Bacteria</taxon>
        <taxon>Pseudomonadati</taxon>
        <taxon>Pseudomonadota</taxon>
        <taxon>Alphaproteobacteria</taxon>
        <taxon>Rhodobacterales</taxon>
        <taxon>Paracoccaceae</taxon>
        <taxon>Paracoccus</taxon>
    </lineage>
</organism>
<sequence length="174" mass="18229">MKKQVILGAAVLALSAGSVLAQEWTGFYAGAGIGRAEVDPGAAANKEDATAYGIHAGYRHDLGRWVLGGELEHDWTDIELAPGAITVDRVMRVKASAGYDLGQTLLYATAGAAQVDVDGLGDDWGSFYGIGAAYAVSPRGVVSLELLEHEFDDIGDSGVDAEAWSGGLRASWRF</sequence>
<protein>
    <submittedName>
        <fullName evidence="4">Outer membrane protein beta-barrel domain-containing protein</fullName>
    </submittedName>
</protein>
<feature type="chain" id="PRO_5011631988" evidence="2">
    <location>
        <begin position="22"/>
        <end position="174"/>
    </location>
</feature>
<reference evidence="4 5" key="1">
    <citation type="submission" date="2016-10" db="EMBL/GenBank/DDBJ databases">
        <authorList>
            <person name="de Groot N.N."/>
        </authorList>
    </citation>
    <scope>NUCLEOTIDE SEQUENCE [LARGE SCALE GENOMIC DNA]</scope>
    <source>
        <strain evidence="4 5">DSM 22220</strain>
    </source>
</reference>
<feature type="signal peptide" evidence="2">
    <location>
        <begin position="1"/>
        <end position="21"/>
    </location>
</feature>
<gene>
    <name evidence="4" type="ORF">SAMN05421538_10790</name>
</gene>
<dbReference type="STRING" id="591205.SAMN05421538_10790"/>
<dbReference type="SUPFAM" id="SSF56925">
    <property type="entry name" value="OMPA-like"/>
    <property type="match status" value="1"/>
</dbReference>
<feature type="domain" description="Outer membrane protein beta-barrel" evidence="3">
    <location>
        <begin position="9"/>
        <end position="168"/>
    </location>
</feature>
<evidence type="ECO:0000313" key="5">
    <source>
        <dbReference type="Proteomes" id="UP000199344"/>
    </source>
</evidence>
<evidence type="ECO:0000259" key="3">
    <source>
        <dbReference type="Pfam" id="PF13505"/>
    </source>
</evidence>
<dbReference type="Gene3D" id="2.40.160.20">
    <property type="match status" value="1"/>
</dbReference>
<dbReference type="InterPro" id="IPR011250">
    <property type="entry name" value="OMP/PagP_B-barrel"/>
</dbReference>
<evidence type="ECO:0000256" key="1">
    <source>
        <dbReference type="ARBA" id="ARBA00022729"/>
    </source>
</evidence>
<evidence type="ECO:0000256" key="2">
    <source>
        <dbReference type="SAM" id="SignalP"/>
    </source>
</evidence>
<keyword evidence="5" id="KW-1185">Reference proteome</keyword>
<keyword evidence="1 2" id="KW-0732">Signal</keyword>
<dbReference type="Proteomes" id="UP000199344">
    <property type="component" value="Unassembled WGS sequence"/>
</dbReference>
<name>A0A1G7DFT4_9RHOB</name>
<dbReference type="OrthoDB" id="268975at2"/>
<dbReference type="EMBL" id="FNAH01000007">
    <property type="protein sequence ID" value="SDE50392.1"/>
    <property type="molecule type" value="Genomic_DNA"/>
</dbReference>
<dbReference type="RefSeq" id="WP_090524120.1">
    <property type="nucleotide sequence ID" value="NZ_FNAH01000007.1"/>
</dbReference>
<dbReference type="AlphaFoldDB" id="A0A1G7DFT4"/>
<proteinExistence type="predicted"/>